<evidence type="ECO:0000256" key="5">
    <source>
        <dbReference type="SAM" id="Coils"/>
    </source>
</evidence>
<feature type="region of interest" description="Disordered" evidence="6">
    <location>
        <begin position="422"/>
        <end position="445"/>
    </location>
</feature>
<keyword evidence="5" id="KW-0175">Coiled coil</keyword>
<protein>
    <submittedName>
        <fullName evidence="8">554_t:CDS:1</fullName>
    </submittedName>
</protein>
<dbReference type="GO" id="GO:0031380">
    <property type="term" value="C:nuclear RNA-directed RNA polymerase complex"/>
    <property type="evidence" value="ECO:0007669"/>
    <property type="project" value="TreeGrafter"/>
</dbReference>
<dbReference type="PANTHER" id="PTHR10887">
    <property type="entry name" value="DNA2/NAM7 HELICASE FAMILY"/>
    <property type="match status" value="1"/>
</dbReference>
<feature type="domain" description="NF-X1-type" evidence="7">
    <location>
        <begin position="853"/>
        <end position="870"/>
    </location>
</feature>
<comment type="caution">
    <text evidence="8">The sequence shown here is derived from an EMBL/GenBank/DDBJ whole genome shotgun (WGS) entry which is preliminary data.</text>
</comment>
<dbReference type="GO" id="GO:0031048">
    <property type="term" value="P:regulatory ncRNA-mediated heterochromatin formation"/>
    <property type="evidence" value="ECO:0007669"/>
    <property type="project" value="TreeGrafter"/>
</dbReference>
<evidence type="ECO:0000313" key="9">
    <source>
        <dbReference type="Proteomes" id="UP000789375"/>
    </source>
</evidence>
<dbReference type="SMART" id="SM00438">
    <property type="entry name" value="ZnF_NFX"/>
    <property type="match status" value="5"/>
</dbReference>
<evidence type="ECO:0000256" key="6">
    <source>
        <dbReference type="SAM" id="MobiDB-lite"/>
    </source>
</evidence>
<dbReference type="InterPro" id="IPR041679">
    <property type="entry name" value="DNA2/NAM7-like_C"/>
</dbReference>
<accession>A0A9N9CVK2</accession>
<gene>
    <name evidence="8" type="ORF">FMOSSE_LOCUS9811</name>
</gene>
<dbReference type="Proteomes" id="UP000789375">
    <property type="component" value="Unassembled WGS sequence"/>
</dbReference>
<keyword evidence="9" id="KW-1185">Reference proteome</keyword>
<dbReference type="InterPro" id="IPR000967">
    <property type="entry name" value="Znf_NFX1"/>
</dbReference>
<dbReference type="EMBL" id="CAJVPP010002997">
    <property type="protein sequence ID" value="CAG8617771.1"/>
    <property type="molecule type" value="Genomic_DNA"/>
</dbReference>
<keyword evidence="2" id="KW-0677">Repeat</keyword>
<evidence type="ECO:0000256" key="2">
    <source>
        <dbReference type="ARBA" id="ARBA00022737"/>
    </source>
</evidence>
<sequence length="1585" mass="181265">FTPPRMRGAKTERNRKEYWERSKKLLNGSLITLLLPNQYAKQQTNESTSGSTSINSTQMYSPYFGVVISRNEKVLAKSPDYADININFTDLSIYPIALNEMSNSKVPTGNRFMVESTGVYLEAYYHVLKTIQTTNSSSLPFEKYLTPNFNNINDGKGKDNNISSNAIDFEVEPPLYTRAPSFEFDLSVICRNKNQNLKLNVAKTDNYDEVAKKINESCKLDETQANALISALTREIALIEGPPGTGKTVVGVEIMKVLLAKKNRKTKIGPILTICFTNHALDQFLEHLLDAKITNIVRLGSRTKSDKIKEFCLEEVCRSRARNRTESRLIALLHENLEKIEDRVNEIKSTLFKKGLKWADIRQYLMNEERTFYDAFCKANDSDLPSWVFNTEEGFTTRKKQKKRPLFERWVNGEDIEIIRRTQKAFSNQPQKNKKNKKDPSSNTYDALKVEDEIKEITSDDVETQTDYKTLQWIKDYVVPKTNRTIEELLSSYSIWQMSRVERRKLTDYWSTKIRDELIEELSNLQNSHDNQRKEMDEIYDEGRRRILLASDVIGMTTNGAAKFQALIRSIGPRIIVCEEAGEVLEAHILSALTPSTQHIILIGDPKQLRPNIATYSLRMDSTLGKNYQLDKSLFERLVEGDNAAKIGSVQLLTQRRMRKEISDLVRDTLYPKLIDGENTVKYPNIRGAQHNVYFIDHKNPEDSGGEEATIVIISLVRNYSGSGKHDSIGFLKSKNRSNVLLSRARQGMYLIGNSELMASESKDMWTPVIELLQKRKQIGSGMPIVCNRHPDYKNIIDKAEKFKEVSPDGGCYEPCRSSLICGHVCIYKCHSDNDDHIGIKCPKKCTRLYQPCGHPCPKLCFEDCGKCEFSIGDIILPGCGHVLKNAQCWQNQDKDTIKCITMVEKQLIHCEHSKVVHCFESIDNAICREKCGKLLECDHVCLMECYRCQKLSKLESKNESNEETNKITQEIHGELNKITRTNHGNCKHICNRLLFCEHICNTYCHEGKACPPCKNKCTVSCMHTSCDKECLEPCAVCAEKCLWKCEHQGKCELSCGAPCHRLPCNERCNKQLECGHVCAGVCGENCPSELFCVICAPINVRSQVPDLIMGATFSDIDWDEERMIVLSCGHVYTMETMDMHMEMREYYEGSVEKGWKSIKFLSSASLTDAKTCPACRIPIKNVKRYGRIINKCVLDTQNKKFLTKYDNQLRGITKQMILIELQINNKRNELKNNLGKIPHDDSRPREVVFKEHNFINIELPEIIPYEYFENIEKYHGFGNNCNIVWLVHVGRLLRNYRKLTIILCATKKPPHKKAFEAAVSSLYQAKLARNDAERDLISQLSNLNITEDLNTNDSNFSPGRVLQETLSQIGISVPKVDHRIYLDALFELINIQKILFHEVLFIIQEISKVSKVTNQESININEIWKKFAEWLQLSILKHLNVFKKVAESTHYGRHLLLANVEILEFDLKIIQYQLRYPSNGSSIIDKELRDNTIENCNKIVEGLSGILTSEGYNAAEETFKKGIHERLSNVLKSCNDVKSSAENLGKPLSVEETLEIHRAMKTEFKRSGHWFECPNGHPRSDGVE</sequence>
<feature type="domain" description="NF-X1-type" evidence="7">
    <location>
        <begin position="1075"/>
        <end position="1095"/>
    </location>
</feature>
<evidence type="ECO:0000256" key="1">
    <source>
        <dbReference type="ARBA" id="ARBA00022723"/>
    </source>
</evidence>
<feature type="coiled-coil region" evidence="5">
    <location>
        <begin position="515"/>
        <end position="542"/>
    </location>
</feature>
<dbReference type="InterPro" id="IPR045055">
    <property type="entry name" value="DNA2/NAM7-like"/>
</dbReference>
<dbReference type="GO" id="GO:0004386">
    <property type="term" value="F:helicase activity"/>
    <property type="evidence" value="ECO:0007669"/>
    <property type="project" value="InterPro"/>
</dbReference>
<dbReference type="Pfam" id="PF13087">
    <property type="entry name" value="AAA_12"/>
    <property type="match status" value="1"/>
</dbReference>
<feature type="domain" description="NF-X1-type" evidence="7">
    <location>
        <begin position="997"/>
        <end position="1016"/>
    </location>
</feature>
<dbReference type="Pfam" id="PF13086">
    <property type="entry name" value="AAA_11"/>
    <property type="match status" value="1"/>
</dbReference>
<reference evidence="8" key="1">
    <citation type="submission" date="2021-06" db="EMBL/GenBank/DDBJ databases">
        <authorList>
            <person name="Kallberg Y."/>
            <person name="Tangrot J."/>
            <person name="Rosling A."/>
        </authorList>
    </citation>
    <scope>NUCLEOTIDE SEQUENCE</scope>
    <source>
        <strain evidence="8">87-6 pot B 2015</strain>
    </source>
</reference>
<evidence type="ECO:0000259" key="7">
    <source>
        <dbReference type="SMART" id="SM00438"/>
    </source>
</evidence>
<feature type="domain" description="NF-X1-type" evidence="7">
    <location>
        <begin position="822"/>
        <end position="848"/>
    </location>
</feature>
<evidence type="ECO:0000256" key="4">
    <source>
        <dbReference type="ARBA" id="ARBA00022833"/>
    </source>
</evidence>
<dbReference type="SUPFAM" id="SSF52540">
    <property type="entry name" value="P-loop containing nucleoside triphosphate hydrolases"/>
    <property type="match status" value="1"/>
</dbReference>
<feature type="non-terminal residue" evidence="8">
    <location>
        <position position="1585"/>
    </location>
</feature>
<dbReference type="CDD" id="cd06008">
    <property type="entry name" value="NF-X1-zinc-finger"/>
    <property type="match status" value="1"/>
</dbReference>
<name>A0A9N9CVK2_FUNMO</name>
<keyword evidence="4" id="KW-0862">Zinc</keyword>
<organism evidence="8 9">
    <name type="scientific">Funneliformis mosseae</name>
    <name type="common">Endomycorrhizal fungus</name>
    <name type="synonym">Glomus mosseae</name>
    <dbReference type="NCBI Taxonomy" id="27381"/>
    <lineage>
        <taxon>Eukaryota</taxon>
        <taxon>Fungi</taxon>
        <taxon>Fungi incertae sedis</taxon>
        <taxon>Mucoromycota</taxon>
        <taxon>Glomeromycotina</taxon>
        <taxon>Glomeromycetes</taxon>
        <taxon>Glomerales</taxon>
        <taxon>Glomeraceae</taxon>
        <taxon>Funneliformis</taxon>
    </lineage>
</organism>
<evidence type="ECO:0000313" key="8">
    <source>
        <dbReference type="EMBL" id="CAG8617771.1"/>
    </source>
</evidence>
<dbReference type="PANTHER" id="PTHR10887:SF445">
    <property type="entry name" value="NFX1-TYPE ZINC FINGER-CONTAINING PROTEIN 1"/>
    <property type="match status" value="1"/>
</dbReference>
<dbReference type="Gene3D" id="3.40.50.300">
    <property type="entry name" value="P-loop containing nucleotide triphosphate hydrolases"/>
    <property type="match status" value="3"/>
</dbReference>
<evidence type="ECO:0000256" key="3">
    <source>
        <dbReference type="ARBA" id="ARBA00022771"/>
    </source>
</evidence>
<feature type="domain" description="NF-X1-type" evidence="7">
    <location>
        <begin position="1052"/>
        <end position="1071"/>
    </location>
</feature>
<keyword evidence="3" id="KW-0863">Zinc-finger</keyword>
<keyword evidence="1" id="KW-0479">Metal-binding</keyword>
<proteinExistence type="predicted"/>
<dbReference type="GO" id="GO:0008270">
    <property type="term" value="F:zinc ion binding"/>
    <property type="evidence" value="ECO:0007669"/>
    <property type="project" value="UniProtKB-KW"/>
</dbReference>
<dbReference type="InterPro" id="IPR027417">
    <property type="entry name" value="P-loop_NTPase"/>
</dbReference>
<dbReference type="InterPro" id="IPR041677">
    <property type="entry name" value="DNA2/NAM7_AAA_11"/>
</dbReference>